<dbReference type="Proteomes" id="UP000681722">
    <property type="component" value="Unassembled WGS sequence"/>
</dbReference>
<proteinExistence type="predicted"/>
<comment type="caution">
    <text evidence="1">The sequence shown here is derived from an EMBL/GenBank/DDBJ whole genome shotgun (WGS) entry which is preliminary data.</text>
</comment>
<dbReference type="EMBL" id="CAJOBC010066793">
    <property type="protein sequence ID" value="CAF4229056.1"/>
    <property type="molecule type" value="Genomic_DNA"/>
</dbReference>
<feature type="non-terminal residue" evidence="1">
    <location>
        <position position="9"/>
    </location>
</feature>
<protein>
    <submittedName>
        <fullName evidence="1">Uncharacterized protein</fullName>
    </submittedName>
</protein>
<organism evidence="1 3">
    <name type="scientific">Didymodactylos carnosus</name>
    <dbReference type="NCBI Taxonomy" id="1234261"/>
    <lineage>
        <taxon>Eukaryota</taxon>
        <taxon>Metazoa</taxon>
        <taxon>Spiralia</taxon>
        <taxon>Gnathifera</taxon>
        <taxon>Rotifera</taxon>
        <taxon>Eurotatoria</taxon>
        <taxon>Bdelloidea</taxon>
        <taxon>Philodinida</taxon>
        <taxon>Philodinidae</taxon>
        <taxon>Didymodactylos</taxon>
    </lineage>
</organism>
<evidence type="ECO:0000313" key="2">
    <source>
        <dbReference type="EMBL" id="CAF4229056.1"/>
    </source>
</evidence>
<dbReference type="Proteomes" id="UP000663829">
    <property type="component" value="Unassembled WGS sequence"/>
</dbReference>
<gene>
    <name evidence="1" type="ORF">GPM918_LOCUS31135</name>
    <name evidence="2" type="ORF">SRO942_LOCUS31762</name>
</gene>
<evidence type="ECO:0000313" key="1">
    <source>
        <dbReference type="EMBL" id="CAF1355820.1"/>
    </source>
</evidence>
<name>A0A815HQY7_9BILA</name>
<reference evidence="1" key="1">
    <citation type="submission" date="2021-02" db="EMBL/GenBank/DDBJ databases">
        <authorList>
            <person name="Nowell W R."/>
        </authorList>
    </citation>
    <scope>NUCLEOTIDE SEQUENCE</scope>
</reference>
<evidence type="ECO:0000313" key="3">
    <source>
        <dbReference type="Proteomes" id="UP000663829"/>
    </source>
</evidence>
<accession>A0A815HQY7</accession>
<dbReference type="EMBL" id="CAJNOQ010015127">
    <property type="protein sequence ID" value="CAF1355820.1"/>
    <property type="molecule type" value="Genomic_DNA"/>
</dbReference>
<sequence length="9" mass="1097">MLEHRAPML</sequence>
<keyword evidence="3" id="KW-1185">Reference proteome</keyword>